<proteinExistence type="predicted"/>
<dbReference type="EMBL" id="JACEIK010003135">
    <property type="protein sequence ID" value="MCD9640477.1"/>
    <property type="molecule type" value="Genomic_DNA"/>
</dbReference>
<dbReference type="Proteomes" id="UP000823775">
    <property type="component" value="Unassembled WGS sequence"/>
</dbReference>
<organism evidence="1 2">
    <name type="scientific">Datura stramonium</name>
    <name type="common">Jimsonweed</name>
    <name type="synonym">Common thornapple</name>
    <dbReference type="NCBI Taxonomy" id="4076"/>
    <lineage>
        <taxon>Eukaryota</taxon>
        <taxon>Viridiplantae</taxon>
        <taxon>Streptophyta</taxon>
        <taxon>Embryophyta</taxon>
        <taxon>Tracheophyta</taxon>
        <taxon>Spermatophyta</taxon>
        <taxon>Magnoliopsida</taxon>
        <taxon>eudicotyledons</taxon>
        <taxon>Gunneridae</taxon>
        <taxon>Pentapetalae</taxon>
        <taxon>asterids</taxon>
        <taxon>lamiids</taxon>
        <taxon>Solanales</taxon>
        <taxon>Solanaceae</taxon>
        <taxon>Solanoideae</taxon>
        <taxon>Datureae</taxon>
        <taxon>Datura</taxon>
    </lineage>
</organism>
<protein>
    <submittedName>
        <fullName evidence="1">Uncharacterized protein</fullName>
    </submittedName>
</protein>
<evidence type="ECO:0000313" key="1">
    <source>
        <dbReference type="EMBL" id="MCD9640477.1"/>
    </source>
</evidence>
<accession>A0ABS8V273</accession>
<name>A0ABS8V273_DATST</name>
<gene>
    <name evidence="1" type="ORF">HAX54_025814</name>
</gene>
<comment type="caution">
    <text evidence="1">The sequence shown here is derived from an EMBL/GenBank/DDBJ whole genome shotgun (WGS) entry which is preliminary data.</text>
</comment>
<evidence type="ECO:0000313" key="2">
    <source>
        <dbReference type="Proteomes" id="UP000823775"/>
    </source>
</evidence>
<sequence length="149" mass="16673">METEVIMPSLRVNFNFYNGCAAPYMSALSSPSHDATLFYSALASPTRGLLLNKVLHDVSRPHSFPEISQGLDSLLDVSKKPPGSSSSLSKRNASLKKLKTWMKRLIGLNKKDQGRSSIKSSCLGFRRCDLVLWMRMMSPLLRLVTVRKK</sequence>
<keyword evidence="2" id="KW-1185">Reference proteome</keyword>
<reference evidence="1 2" key="1">
    <citation type="journal article" date="2021" name="BMC Genomics">
        <title>Datura genome reveals duplications of psychoactive alkaloid biosynthetic genes and high mutation rate following tissue culture.</title>
        <authorList>
            <person name="Rajewski A."/>
            <person name="Carter-House D."/>
            <person name="Stajich J."/>
            <person name="Litt A."/>
        </authorList>
    </citation>
    <scope>NUCLEOTIDE SEQUENCE [LARGE SCALE GENOMIC DNA]</scope>
    <source>
        <strain evidence="1">AR-01</strain>
    </source>
</reference>